<name>A0A8J6BGC6_9EUKA</name>
<evidence type="ECO:0000256" key="1">
    <source>
        <dbReference type="SAM" id="MobiDB-lite"/>
    </source>
</evidence>
<reference evidence="2" key="1">
    <citation type="submission" date="2021-05" db="EMBL/GenBank/DDBJ databases">
        <title>A free-living protist that lacks canonical eukaryotic 1 DNA replication and segregation systems.</title>
        <authorList>
            <person name="Salas-Leiva D.E."/>
            <person name="Tromer E.C."/>
            <person name="Curtis B.A."/>
            <person name="Jerlstrom-Hultqvist J."/>
            <person name="Kolisko M."/>
            <person name="Yi Z."/>
            <person name="Salas-Leiva J.S."/>
            <person name="Gallot-Lavallee L."/>
            <person name="Kops G.J.P.L."/>
            <person name="Archibald J.M."/>
            <person name="Simpson A.G.B."/>
            <person name="Roger A.J."/>
        </authorList>
    </citation>
    <scope>NUCLEOTIDE SEQUENCE</scope>
    <source>
        <strain evidence="2">BICM</strain>
    </source>
</reference>
<sequence length="234" mass="25601">MEAMSPVERLQQASTMFDSLIGKYQSRYSEIGTPTGPMAPRTRSPPRSRPVPIQTTPPKSPLSSFSLTLPESSLKSHRSNENTLERSNMYLRASLRSPPRKPACPLRRPPSPPPVLDLHGSFPCEVRPPARAPPEVPVDHFDFSQSLRSRSTAAFSVSVGSPTLERSMPMPSPFTPRSADLARSPHLRFKVGAPIQGKPRGTAESGLSTFSLTAVVPPDRPARNPFAPYSAPWK</sequence>
<protein>
    <submittedName>
        <fullName evidence="2">Uncharacterized protein</fullName>
    </submittedName>
</protein>
<feature type="compositionally biased region" description="Polar residues" evidence="1">
    <location>
        <begin position="53"/>
        <end position="73"/>
    </location>
</feature>
<keyword evidence="3" id="KW-1185">Reference proteome</keyword>
<comment type="caution">
    <text evidence="2">The sequence shown here is derived from an EMBL/GenBank/DDBJ whole genome shotgun (WGS) entry which is preliminary data.</text>
</comment>
<dbReference type="EMBL" id="JAHDYR010000005">
    <property type="protein sequence ID" value="KAG9396927.1"/>
    <property type="molecule type" value="Genomic_DNA"/>
</dbReference>
<dbReference type="AlphaFoldDB" id="A0A8J6BGC6"/>
<accession>A0A8J6BGC6</accession>
<evidence type="ECO:0000313" key="2">
    <source>
        <dbReference type="EMBL" id="KAG9396927.1"/>
    </source>
</evidence>
<feature type="region of interest" description="Disordered" evidence="1">
    <location>
        <begin position="215"/>
        <end position="234"/>
    </location>
</feature>
<gene>
    <name evidence="2" type="ORF">J8273_1981</name>
</gene>
<organism evidence="2 3">
    <name type="scientific">Carpediemonas membranifera</name>
    <dbReference type="NCBI Taxonomy" id="201153"/>
    <lineage>
        <taxon>Eukaryota</taxon>
        <taxon>Metamonada</taxon>
        <taxon>Carpediemonas-like organisms</taxon>
        <taxon>Carpediemonas</taxon>
    </lineage>
</organism>
<feature type="region of interest" description="Disordered" evidence="1">
    <location>
        <begin position="162"/>
        <end position="182"/>
    </location>
</feature>
<feature type="region of interest" description="Disordered" evidence="1">
    <location>
        <begin position="28"/>
        <end position="120"/>
    </location>
</feature>
<dbReference type="Proteomes" id="UP000717585">
    <property type="component" value="Unassembled WGS sequence"/>
</dbReference>
<evidence type="ECO:0000313" key="3">
    <source>
        <dbReference type="Proteomes" id="UP000717585"/>
    </source>
</evidence>
<proteinExistence type="predicted"/>